<dbReference type="InterPro" id="IPR002500">
    <property type="entry name" value="PAPS_reduct_dom"/>
</dbReference>
<dbReference type="Pfam" id="PF01507">
    <property type="entry name" value="PAPS_reduct"/>
    <property type="match status" value="1"/>
</dbReference>
<accession>X0Z7T9</accession>
<dbReference type="SUPFAM" id="SSF52402">
    <property type="entry name" value="Adenine nucleotide alpha hydrolases-like"/>
    <property type="match status" value="1"/>
</dbReference>
<feature type="domain" description="Phosphoadenosine phosphosulphate reductase" evidence="1">
    <location>
        <begin position="3"/>
        <end position="62"/>
    </location>
</feature>
<dbReference type="EMBL" id="BART01007882">
    <property type="protein sequence ID" value="GAG65159.1"/>
    <property type="molecule type" value="Genomic_DNA"/>
</dbReference>
<dbReference type="Gene3D" id="3.40.50.620">
    <property type="entry name" value="HUPs"/>
    <property type="match status" value="1"/>
</dbReference>
<evidence type="ECO:0000259" key="1">
    <source>
        <dbReference type="Pfam" id="PF01507"/>
    </source>
</evidence>
<proteinExistence type="predicted"/>
<reference evidence="2" key="1">
    <citation type="journal article" date="2014" name="Front. Microbiol.">
        <title>High frequency of phylogenetically diverse reductive dehalogenase-homologous genes in deep subseafloor sedimentary metagenomes.</title>
        <authorList>
            <person name="Kawai M."/>
            <person name="Futagami T."/>
            <person name="Toyoda A."/>
            <person name="Takaki Y."/>
            <person name="Nishi S."/>
            <person name="Hori S."/>
            <person name="Arai W."/>
            <person name="Tsubouchi T."/>
            <person name="Morono Y."/>
            <person name="Uchiyama I."/>
            <person name="Ito T."/>
            <person name="Fujiyama A."/>
            <person name="Inagaki F."/>
            <person name="Takami H."/>
        </authorList>
    </citation>
    <scope>NUCLEOTIDE SEQUENCE</scope>
    <source>
        <strain evidence="2">Expedition CK06-06</strain>
    </source>
</reference>
<dbReference type="AlphaFoldDB" id="X0Z7T9"/>
<name>X0Z7T9_9ZZZZ</name>
<gene>
    <name evidence="2" type="ORF">S01H4_17849</name>
</gene>
<dbReference type="InterPro" id="IPR014729">
    <property type="entry name" value="Rossmann-like_a/b/a_fold"/>
</dbReference>
<dbReference type="GO" id="GO:0003824">
    <property type="term" value="F:catalytic activity"/>
    <property type="evidence" value="ECO:0007669"/>
    <property type="project" value="InterPro"/>
</dbReference>
<organism evidence="2">
    <name type="scientific">marine sediment metagenome</name>
    <dbReference type="NCBI Taxonomy" id="412755"/>
    <lineage>
        <taxon>unclassified sequences</taxon>
        <taxon>metagenomes</taxon>
        <taxon>ecological metagenomes</taxon>
    </lineage>
</organism>
<sequence length="103" mass="11862">MKIISSFSGGKTSAYMTIKLKEMYQDLIVIFANTGQENDETLDFVNKCDMEYDLGVVWLQALVNFKERKGSSFCKVSYRTADRDGFIFEKMIEKYGIPNKAYP</sequence>
<protein>
    <recommendedName>
        <fullName evidence="1">Phosphoadenosine phosphosulphate reductase domain-containing protein</fullName>
    </recommendedName>
</protein>
<evidence type="ECO:0000313" key="2">
    <source>
        <dbReference type="EMBL" id="GAG65159.1"/>
    </source>
</evidence>
<comment type="caution">
    <text evidence="2">The sequence shown here is derived from an EMBL/GenBank/DDBJ whole genome shotgun (WGS) entry which is preliminary data.</text>
</comment>
<feature type="non-terminal residue" evidence="2">
    <location>
        <position position="103"/>
    </location>
</feature>